<keyword evidence="2" id="KW-1185">Reference proteome</keyword>
<accession>A0AAW4IU03</accession>
<dbReference type="Gene3D" id="3.40.50.150">
    <property type="entry name" value="Vaccinia Virus protein VP39"/>
    <property type="match status" value="1"/>
</dbReference>
<evidence type="ECO:0000313" key="1">
    <source>
        <dbReference type="EMBL" id="MBO1516282.1"/>
    </source>
</evidence>
<name>A0AAW4IU03_9GAMM</name>
<protein>
    <submittedName>
        <fullName evidence="1">Uncharacterized protein</fullName>
    </submittedName>
</protein>
<dbReference type="Proteomes" id="UP000664161">
    <property type="component" value="Unassembled WGS sequence"/>
</dbReference>
<gene>
    <name evidence="1" type="ORF">J3491_02900</name>
</gene>
<dbReference type="AlphaFoldDB" id="A0AAW4IU03"/>
<sequence>MSVFVAGKRILEVGCGMALSSLLLNHRRADITATDYHPTVEYFLDRHTTLNNNKTPDVMAASCHCWRLIQ</sequence>
<evidence type="ECO:0000313" key="2">
    <source>
        <dbReference type="Proteomes" id="UP000664161"/>
    </source>
</evidence>
<comment type="caution">
    <text evidence="1">The sequence shown here is derived from an EMBL/GenBank/DDBJ whole genome shotgun (WGS) entry which is preliminary data.</text>
</comment>
<reference evidence="1 2" key="1">
    <citation type="submission" date="2021-03" db="EMBL/GenBank/DDBJ databases">
        <authorList>
            <person name="Shang D.-D."/>
            <person name="Du Z.-J."/>
            <person name="Chen G.-J."/>
        </authorList>
    </citation>
    <scope>NUCLEOTIDE SEQUENCE [LARGE SCALE GENOMIC DNA]</scope>
    <source>
        <strain evidence="1 2">F2608</strain>
    </source>
</reference>
<dbReference type="InterPro" id="IPR029063">
    <property type="entry name" value="SAM-dependent_MTases_sf"/>
</dbReference>
<dbReference type="RefSeq" id="WP_207969149.1">
    <property type="nucleotide sequence ID" value="NZ_JAGBKN010000004.1"/>
</dbReference>
<dbReference type="EMBL" id="JAGBKN010000004">
    <property type="protein sequence ID" value="MBO1516282.1"/>
    <property type="molecule type" value="Genomic_DNA"/>
</dbReference>
<organism evidence="1 2">
    <name type="scientific">Psychrobacter halodurans</name>
    <dbReference type="NCBI Taxonomy" id="2818439"/>
    <lineage>
        <taxon>Bacteria</taxon>
        <taxon>Pseudomonadati</taxon>
        <taxon>Pseudomonadota</taxon>
        <taxon>Gammaproteobacteria</taxon>
        <taxon>Moraxellales</taxon>
        <taxon>Moraxellaceae</taxon>
        <taxon>Psychrobacter</taxon>
    </lineage>
</organism>
<proteinExistence type="predicted"/>
<dbReference type="SUPFAM" id="SSF53335">
    <property type="entry name" value="S-adenosyl-L-methionine-dependent methyltransferases"/>
    <property type="match status" value="1"/>
</dbReference>